<sequence length="546" mass="59505">MATHFIRNLSVRWRLLGFVFCLLLFIVVSGTGGLLGMRATKQSLSTVYNNHVKPMEELRKINDLFKFSVTDTAERVLYQQITSKQAAAKVARAKTLLEKNVASLLAGSENSGQRDNTWLLTARPLIIKAKALTGDLLTVLQQNDVNKLDSLFADRLKPFQKNFEKTINSLIVGRINGVKNEYERAEKRFVISQAAFAATILIGVIISLIAGFFLMRSIDEPLVRMQKALDIMMHGDLTQKLDYDAQNEFGVLIDGFNRMAGYLEELIAQIQRAGIQVTSSITEIAASSRQQEATANEHAATASEIAASTNQIAATSANLMTTMKRVNSLTKNAAFAAEDGHAGLEHIDRTMVRMEEATGAIVDKLSVLSEKAGDIAGVVKTINKLADQTNLLSLNAAIEAEKAGEYGSGFSVVAMEIRRLADQTAVATYDIEQMVQGVQSAVSSAVMGIDKFAKDVHVSVTNIRDGSERLQGVIEQVEVLRPQVKVISEGIEAQSQGARQISDATNQLNSAAQQSAESIGQMNITIERLQQAAQSLQKAISRFKVA</sequence>
<dbReference type="CDD" id="cd06225">
    <property type="entry name" value="HAMP"/>
    <property type="match status" value="1"/>
</dbReference>
<dbReference type="Pfam" id="PF00015">
    <property type="entry name" value="MCPsignal"/>
    <property type="match status" value="1"/>
</dbReference>
<evidence type="ECO:0000259" key="5">
    <source>
        <dbReference type="PROSITE" id="PS50111"/>
    </source>
</evidence>
<dbReference type="SMART" id="SM00283">
    <property type="entry name" value="MA"/>
    <property type="match status" value="1"/>
</dbReference>
<dbReference type="PROSITE" id="PS50111">
    <property type="entry name" value="CHEMOTAXIS_TRANSDUC_2"/>
    <property type="match status" value="1"/>
</dbReference>
<feature type="transmembrane region" description="Helical" evidence="4">
    <location>
        <begin position="15"/>
        <end position="35"/>
    </location>
</feature>
<keyword evidence="4" id="KW-0472">Membrane</keyword>
<keyword evidence="1" id="KW-0807">Transducer</keyword>
<feature type="coiled-coil region" evidence="3">
    <location>
        <begin position="519"/>
        <end position="546"/>
    </location>
</feature>
<keyword evidence="4" id="KW-1133">Transmembrane helix</keyword>
<feature type="domain" description="Methyl-accepting transducer" evidence="5">
    <location>
        <begin position="273"/>
        <end position="523"/>
    </location>
</feature>
<dbReference type="EMBL" id="UOEY01000106">
    <property type="protein sequence ID" value="VAW40629.1"/>
    <property type="molecule type" value="Genomic_DNA"/>
</dbReference>
<dbReference type="AlphaFoldDB" id="A0A3B0VUV0"/>
<keyword evidence="3" id="KW-0175">Coiled coil</keyword>
<comment type="similarity">
    <text evidence="2">Belongs to the methyl-accepting chemotaxis (MCP) protein family.</text>
</comment>
<dbReference type="SUPFAM" id="SSF58104">
    <property type="entry name" value="Methyl-accepting chemotaxis protein (MCP) signaling domain"/>
    <property type="match status" value="1"/>
</dbReference>
<proteinExistence type="inferred from homology"/>
<evidence type="ECO:0000256" key="3">
    <source>
        <dbReference type="SAM" id="Coils"/>
    </source>
</evidence>
<dbReference type="Pfam" id="PF00672">
    <property type="entry name" value="HAMP"/>
    <property type="match status" value="1"/>
</dbReference>
<dbReference type="InterPro" id="IPR003660">
    <property type="entry name" value="HAMP_dom"/>
</dbReference>
<keyword evidence="4" id="KW-0812">Transmembrane</keyword>
<dbReference type="InterPro" id="IPR024478">
    <property type="entry name" value="HlyB_4HB_MCP"/>
</dbReference>
<dbReference type="PANTHER" id="PTHR32089:SF120">
    <property type="entry name" value="METHYL-ACCEPTING CHEMOTAXIS PROTEIN TLPQ"/>
    <property type="match status" value="1"/>
</dbReference>
<dbReference type="Pfam" id="PF12729">
    <property type="entry name" value="4HB_MCP_1"/>
    <property type="match status" value="1"/>
</dbReference>
<dbReference type="GO" id="GO:0007165">
    <property type="term" value="P:signal transduction"/>
    <property type="evidence" value="ECO:0007669"/>
    <property type="project" value="UniProtKB-KW"/>
</dbReference>
<gene>
    <name evidence="7" type="ORF">MNBD_DELTA04-2</name>
</gene>
<evidence type="ECO:0000259" key="6">
    <source>
        <dbReference type="PROSITE" id="PS50885"/>
    </source>
</evidence>
<dbReference type="GO" id="GO:0006935">
    <property type="term" value="P:chemotaxis"/>
    <property type="evidence" value="ECO:0007669"/>
    <property type="project" value="InterPro"/>
</dbReference>
<protein>
    <submittedName>
        <fullName evidence="7">Methyl-accepting chemotaxis protein I (Serine chemoreceptor protein)</fullName>
    </submittedName>
</protein>
<feature type="domain" description="HAMP" evidence="6">
    <location>
        <begin position="216"/>
        <end position="268"/>
    </location>
</feature>
<dbReference type="PRINTS" id="PR00260">
    <property type="entry name" value="CHEMTRNSDUCR"/>
</dbReference>
<evidence type="ECO:0000256" key="2">
    <source>
        <dbReference type="ARBA" id="ARBA00029447"/>
    </source>
</evidence>
<feature type="transmembrane region" description="Helical" evidence="4">
    <location>
        <begin position="194"/>
        <end position="215"/>
    </location>
</feature>
<dbReference type="PANTHER" id="PTHR32089">
    <property type="entry name" value="METHYL-ACCEPTING CHEMOTAXIS PROTEIN MCPB"/>
    <property type="match status" value="1"/>
</dbReference>
<name>A0A3B0VUV0_9ZZZZ</name>
<dbReference type="GO" id="GO:0004888">
    <property type="term" value="F:transmembrane signaling receptor activity"/>
    <property type="evidence" value="ECO:0007669"/>
    <property type="project" value="InterPro"/>
</dbReference>
<reference evidence="7" key="1">
    <citation type="submission" date="2018-06" db="EMBL/GenBank/DDBJ databases">
        <authorList>
            <person name="Zhirakovskaya E."/>
        </authorList>
    </citation>
    <scope>NUCLEOTIDE SEQUENCE</scope>
</reference>
<evidence type="ECO:0000256" key="1">
    <source>
        <dbReference type="ARBA" id="ARBA00023224"/>
    </source>
</evidence>
<dbReference type="InterPro" id="IPR004090">
    <property type="entry name" value="Chemotax_Me-accpt_rcpt"/>
</dbReference>
<evidence type="ECO:0000256" key="4">
    <source>
        <dbReference type="SAM" id="Phobius"/>
    </source>
</evidence>
<dbReference type="GO" id="GO:0016020">
    <property type="term" value="C:membrane"/>
    <property type="evidence" value="ECO:0007669"/>
    <property type="project" value="InterPro"/>
</dbReference>
<organism evidence="7">
    <name type="scientific">hydrothermal vent metagenome</name>
    <dbReference type="NCBI Taxonomy" id="652676"/>
    <lineage>
        <taxon>unclassified sequences</taxon>
        <taxon>metagenomes</taxon>
        <taxon>ecological metagenomes</taxon>
    </lineage>
</organism>
<keyword evidence="7" id="KW-0675">Receptor</keyword>
<evidence type="ECO:0000313" key="7">
    <source>
        <dbReference type="EMBL" id="VAW40629.1"/>
    </source>
</evidence>
<dbReference type="Gene3D" id="1.10.287.950">
    <property type="entry name" value="Methyl-accepting chemotaxis protein"/>
    <property type="match status" value="1"/>
</dbReference>
<dbReference type="PROSITE" id="PS50885">
    <property type="entry name" value="HAMP"/>
    <property type="match status" value="1"/>
</dbReference>
<dbReference type="SMART" id="SM00304">
    <property type="entry name" value="HAMP"/>
    <property type="match status" value="1"/>
</dbReference>
<dbReference type="InterPro" id="IPR004089">
    <property type="entry name" value="MCPsignal_dom"/>
</dbReference>
<accession>A0A3B0VUV0</accession>